<reference evidence="2 3" key="1">
    <citation type="submission" date="2019-08" db="EMBL/GenBank/DDBJ databases">
        <title>Professor.</title>
        <authorList>
            <person name="Park J.S."/>
        </authorList>
    </citation>
    <scope>NUCLEOTIDE SEQUENCE [LARGE SCALE GENOMIC DNA]</scope>
    <source>
        <strain evidence="2 3">176CP5-101</strain>
    </source>
</reference>
<accession>A0A5C8V425</accession>
<proteinExistence type="predicted"/>
<name>A0A5C8V425_9FLAO</name>
<feature type="signal peptide" evidence="1">
    <location>
        <begin position="1"/>
        <end position="22"/>
    </location>
</feature>
<evidence type="ECO:0000313" key="2">
    <source>
        <dbReference type="EMBL" id="TXN36136.1"/>
    </source>
</evidence>
<dbReference type="EMBL" id="VRUR01000002">
    <property type="protein sequence ID" value="TXN36136.1"/>
    <property type="molecule type" value="Genomic_DNA"/>
</dbReference>
<gene>
    <name evidence="2" type="ORF">FVB32_16390</name>
</gene>
<keyword evidence="3" id="KW-1185">Reference proteome</keyword>
<evidence type="ECO:0000256" key="1">
    <source>
        <dbReference type="SAM" id="SignalP"/>
    </source>
</evidence>
<organism evidence="2 3">
    <name type="scientific">Flagellimonas hymeniacidonis</name>
    <dbReference type="NCBI Taxonomy" id="2603628"/>
    <lineage>
        <taxon>Bacteria</taxon>
        <taxon>Pseudomonadati</taxon>
        <taxon>Bacteroidota</taxon>
        <taxon>Flavobacteriia</taxon>
        <taxon>Flavobacteriales</taxon>
        <taxon>Flavobacteriaceae</taxon>
        <taxon>Flagellimonas</taxon>
    </lineage>
</organism>
<evidence type="ECO:0000313" key="3">
    <source>
        <dbReference type="Proteomes" id="UP000321456"/>
    </source>
</evidence>
<dbReference type="Proteomes" id="UP000321456">
    <property type="component" value="Unassembled WGS sequence"/>
</dbReference>
<protein>
    <recommendedName>
        <fullName evidence="4">YD repeat-containing protein</fullName>
    </recommendedName>
</protein>
<comment type="caution">
    <text evidence="2">The sequence shown here is derived from an EMBL/GenBank/DDBJ whole genome shotgun (WGS) entry which is preliminary data.</text>
</comment>
<dbReference type="AlphaFoldDB" id="A0A5C8V425"/>
<dbReference type="RefSeq" id="WP_147744907.1">
    <property type="nucleotide sequence ID" value="NZ_VRUR01000002.1"/>
</dbReference>
<feature type="chain" id="PRO_5022910413" description="YD repeat-containing protein" evidence="1">
    <location>
        <begin position="23"/>
        <end position="1207"/>
    </location>
</feature>
<keyword evidence="1" id="KW-0732">Signal</keyword>
<evidence type="ECO:0008006" key="4">
    <source>
        <dbReference type="Google" id="ProtNLM"/>
    </source>
</evidence>
<sequence length="1207" mass="135011">MKAEIKIALLALIFLSEYTAVAQEQYSNLDELAKMVQIPNSPEAEAFTKYGNTSVSLYTGTPNISVPLYTHKGRELDLPMGLTYDASGIKVEQMASQVGLGWNLNVGGRISRIVNGFPDDYSNANPLYQSFFNNTSVQAQMIDYIEENQIFDGPTDDNVQAYFDFIKRVSTGEYETQPDYFSLNVLGINDYIVIDVANLEAKALENPRIKVEIIQSGSPTFITGWIVTHEDGTKFHFANDDNNNDDNDKELTKFQGDDYIVGPDLFYGLVRDYYSSWLLTKVESPNKKDVYEFDYVNLGSWAGDNVAAPVQQITNNSDDGNIGPDFYGIGYGNPAIYQSSYSIDQIFLSEIRHNTKKLVSITLGARADSSLDSAIERIDIHLPDIGETLHKYFDFDYSIFGDSQSTFNIDKRLKLDALTIFSKNNNQYQTYSFEYESPQLVPSRDALSGQDYLGYFNDKPNTVLYPRLKVGDDTYDGADRTPDVGFAQVGILKKLIYPTGGFTEFEYELHTSPYNSEDLQNETIVEVDFASGISLQGGEQQADFYEPNPADCSGIWCQDQYPKPPNVSQGLFNISEDGLYRVVYQSTGGTTQFPKLGYLFYRGSASNGGTSCSNYTALPLNQVLDLTNGMPLDPDSFKLSANGSYEGTIYLEAGCYQISMINGTIGNTSTFSVWGEIILGGNPLIGTGQEPRAGLRVKSIKDYSADLALATHKEYQYTTALDGNDSSGKIIHNPYLSYFTDSQVYLQTSANNGNPGVFSLKILNRVGHSSGGNRPHIGYSKVFEILKSNSIDPNTPEEQQRNGYTEYTFYNDGNGPNSGSGIYTTGLPPFGTYFIQNHEVGKEKDVETRTTNGAAVGASRYVYEDHLYYINKGIFLGHESGNTFKYVNKVPTSNGKYTYQYVDVEFRCLQSSNFGIGDCWNQMTAQPCDTDLYPGCINDPDLARNKMNITTAGGRIGNTIQMTRQEYNSNVAVTTVTDMEYDPAVSWQLRKSTLTGSDGETMTTQLYYPEDDPIAYSSLNTQNRLNEVVKVETLENDNVVFTRENEYYVQGDVIAPSTIKTKKGSSSSFENRAHFEYYPNGNLKVSYPEEGSTTVYLWGYDDRYPVAKIDNATYSQIENLPNFGPNFSLGSDGLTANQENSLRTHATMDQAMVTTYTYNPMVGLDTVTDPRGYVMHYIYDEFNRLKEVRDEDDNKVTDYEYHYKNQQ</sequence>